<dbReference type="UniPathway" id="UPA00252">
    <property type="reaction ID" value="UER00325"/>
</dbReference>
<dbReference type="InterPro" id="IPR033659">
    <property type="entry name" value="Ferrochelatase_N"/>
</dbReference>
<dbReference type="Gene3D" id="3.40.50.1400">
    <property type="match status" value="2"/>
</dbReference>
<dbReference type="InterPro" id="IPR019772">
    <property type="entry name" value="Ferrochelatase_AS"/>
</dbReference>
<comment type="catalytic activity">
    <reaction evidence="7 8">
        <text>heme b + 2 H(+) = protoporphyrin IX + Fe(2+)</text>
        <dbReference type="Rhea" id="RHEA:22584"/>
        <dbReference type="ChEBI" id="CHEBI:15378"/>
        <dbReference type="ChEBI" id="CHEBI:29033"/>
        <dbReference type="ChEBI" id="CHEBI:57306"/>
        <dbReference type="ChEBI" id="CHEBI:60344"/>
        <dbReference type="EC" id="4.98.1.1"/>
    </reaction>
</comment>
<dbReference type="HAMAP" id="MF_00323">
    <property type="entry name" value="Ferrochelatase"/>
    <property type="match status" value="1"/>
</dbReference>
<dbReference type="GO" id="GO:0004325">
    <property type="term" value="F:ferrochelatase activity"/>
    <property type="evidence" value="ECO:0007669"/>
    <property type="project" value="UniProtKB-UniRule"/>
</dbReference>
<keyword evidence="3 7" id="KW-0350">Heme biosynthesis</keyword>
<dbReference type="KEGG" id="dpr:Despr_0750"/>
<dbReference type="InterPro" id="IPR001015">
    <property type="entry name" value="Ferrochelatase"/>
</dbReference>
<feature type="binding site" evidence="7">
    <location>
        <position position="273"/>
    </location>
    <ligand>
        <name>Fe(2+)</name>
        <dbReference type="ChEBI" id="CHEBI:29033"/>
    </ligand>
</feature>
<evidence type="ECO:0000256" key="6">
    <source>
        <dbReference type="ARBA" id="ARBA00024536"/>
    </source>
</evidence>
<evidence type="ECO:0000313" key="9">
    <source>
        <dbReference type="EMBL" id="ADW16925.1"/>
    </source>
</evidence>
<accession>A0A7U3YK89</accession>
<keyword evidence="7 8" id="KW-0963">Cytoplasm</keyword>
<protein>
    <recommendedName>
        <fullName evidence="7 8">Ferrochelatase</fullName>
        <ecNumber evidence="7 8">4.98.1.1</ecNumber>
    </recommendedName>
    <alternativeName>
        <fullName evidence="7">Heme synthase</fullName>
    </alternativeName>
    <alternativeName>
        <fullName evidence="7">Protoheme ferro-lyase</fullName>
    </alternativeName>
</protein>
<keyword evidence="4 7" id="KW-0456">Lyase</keyword>
<evidence type="ECO:0000256" key="2">
    <source>
        <dbReference type="ARBA" id="ARBA00023004"/>
    </source>
</evidence>
<dbReference type="GO" id="GO:0046872">
    <property type="term" value="F:metal ion binding"/>
    <property type="evidence" value="ECO:0007669"/>
    <property type="project" value="UniProtKB-KW"/>
</dbReference>
<evidence type="ECO:0000256" key="3">
    <source>
        <dbReference type="ARBA" id="ARBA00023133"/>
    </source>
</evidence>
<keyword evidence="10" id="KW-1185">Reference proteome</keyword>
<comment type="catalytic activity">
    <reaction evidence="6">
        <text>Fe-coproporphyrin III + 2 H(+) = coproporphyrin III + Fe(2+)</text>
        <dbReference type="Rhea" id="RHEA:49572"/>
        <dbReference type="ChEBI" id="CHEBI:15378"/>
        <dbReference type="ChEBI" id="CHEBI:29033"/>
        <dbReference type="ChEBI" id="CHEBI:68438"/>
        <dbReference type="ChEBI" id="CHEBI:131725"/>
        <dbReference type="EC" id="4.99.1.9"/>
    </reaction>
    <physiologicalReaction direction="right-to-left" evidence="6">
        <dbReference type="Rhea" id="RHEA:49574"/>
    </physiologicalReaction>
</comment>
<dbReference type="NCBIfam" id="TIGR00109">
    <property type="entry name" value="hemH"/>
    <property type="match status" value="1"/>
</dbReference>
<dbReference type="FunFam" id="3.40.50.1400:FF:000006">
    <property type="entry name" value="Ferrochelatase"/>
    <property type="match status" value="1"/>
</dbReference>
<dbReference type="Proteomes" id="UP000006365">
    <property type="component" value="Chromosome"/>
</dbReference>
<evidence type="ECO:0000256" key="7">
    <source>
        <dbReference type="HAMAP-Rule" id="MF_00323"/>
    </source>
</evidence>
<evidence type="ECO:0000313" key="10">
    <source>
        <dbReference type="Proteomes" id="UP000006365"/>
    </source>
</evidence>
<dbReference type="PROSITE" id="PS00534">
    <property type="entry name" value="FERROCHELATASE"/>
    <property type="match status" value="1"/>
</dbReference>
<keyword evidence="7" id="KW-0479">Metal-binding</keyword>
<dbReference type="CDD" id="cd03411">
    <property type="entry name" value="Ferrochelatase_N"/>
    <property type="match status" value="1"/>
</dbReference>
<evidence type="ECO:0000256" key="4">
    <source>
        <dbReference type="ARBA" id="ARBA00023239"/>
    </source>
</evidence>
<gene>
    <name evidence="7" type="primary">hemH</name>
    <name evidence="9" type="ordered locus">Despr_0750</name>
</gene>
<dbReference type="InterPro" id="IPR033644">
    <property type="entry name" value="Ferrochelatase_C"/>
</dbReference>
<evidence type="ECO:0000256" key="5">
    <source>
        <dbReference type="ARBA" id="ARBA00023244"/>
    </source>
</evidence>
<dbReference type="RefSeq" id="WP_015723470.1">
    <property type="nucleotide sequence ID" value="NC_014972.1"/>
</dbReference>
<dbReference type="GO" id="GO:0006783">
    <property type="term" value="P:heme biosynthetic process"/>
    <property type="evidence" value="ECO:0007669"/>
    <property type="project" value="UniProtKB-UniRule"/>
</dbReference>
<comment type="function">
    <text evidence="7 8">Catalyzes the ferrous insertion into protoporphyrin IX.</text>
</comment>
<keyword evidence="2 7" id="KW-0408">Iron</keyword>
<dbReference type="PANTHER" id="PTHR11108">
    <property type="entry name" value="FERROCHELATASE"/>
    <property type="match status" value="1"/>
</dbReference>
<feature type="binding site" evidence="7">
    <location>
        <position position="195"/>
    </location>
    <ligand>
        <name>Fe(2+)</name>
        <dbReference type="ChEBI" id="CHEBI:29033"/>
    </ligand>
</feature>
<sequence length="319" mass="35494">MNTQDKIGVLLLNLGGPERLEDVRPFLFNLFSDRQIIRLGPAFLQKTIARIIAHRRAPKSMANYQRIGGGSPIRLRTEEQAAALERALQGDGSFVVRPCMRYWHPFADEALREMAAAKVDRLIALPLYPHYSIATTGSSLTDLRRTLARMGLRLPVREIDSWPIEPQYVASLVARIKEGVGGFAGQPVQVVYSAHSLPVQFIREGDPYVRHLEQTIRAVEEATGVPGRLCYQSRSGPVEWLGPALPEVIEELAKQGCINMLVVPISFVSDHVETLYEIDIQYREMAEGLGIRFAATRALNDDPSFIAALRSLVLANLAV</sequence>
<keyword evidence="5 7" id="KW-0627">Porphyrin biosynthesis</keyword>
<comment type="similarity">
    <text evidence="1 7 8">Belongs to the ferrochelatase family.</text>
</comment>
<proteinExistence type="inferred from homology"/>
<evidence type="ECO:0000256" key="1">
    <source>
        <dbReference type="ARBA" id="ARBA00007718"/>
    </source>
</evidence>
<dbReference type="GO" id="GO:0005737">
    <property type="term" value="C:cytoplasm"/>
    <property type="evidence" value="ECO:0007669"/>
    <property type="project" value="UniProtKB-SubCell"/>
</dbReference>
<organism evidence="9 10">
    <name type="scientific">Desulfobulbus propionicus (strain ATCC 33891 / DSM 2032 / VKM B-1956 / 1pr3)</name>
    <dbReference type="NCBI Taxonomy" id="577650"/>
    <lineage>
        <taxon>Bacteria</taxon>
        <taxon>Pseudomonadati</taxon>
        <taxon>Thermodesulfobacteriota</taxon>
        <taxon>Desulfobulbia</taxon>
        <taxon>Desulfobulbales</taxon>
        <taxon>Desulfobulbaceae</taxon>
        <taxon>Desulfobulbus</taxon>
    </lineage>
</organism>
<dbReference type="CDD" id="cd00419">
    <property type="entry name" value="Ferrochelatase_C"/>
    <property type="match status" value="1"/>
</dbReference>
<dbReference type="Pfam" id="PF00762">
    <property type="entry name" value="Ferrochelatase"/>
    <property type="match status" value="1"/>
</dbReference>
<name>A0A7U3YK89_DESPD</name>
<dbReference type="AlphaFoldDB" id="A0A7U3YK89"/>
<reference evidence="9 10" key="1">
    <citation type="journal article" date="2011" name="Stand. Genomic Sci.">
        <title>Complete genome sequence of Desulfobulbus propionicus type strain (1pr3).</title>
        <authorList>
            <person name="Pagani I."/>
            <person name="Lapidus A."/>
            <person name="Nolan M."/>
            <person name="Lucas S."/>
            <person name="Hammon N."/>
            <person name="Deshpande S."/>
            <person name="Cheng J.F."/>
            <person name="Chertkov O."/>
            <person name="Davenport K."/>
            <person name="Tapia R."/>
            <person name="Han C."/>
            <person name="Goodwin L."/>
            <person name="Pitluck S."/>
            <person name="Liolios K."/>
            <person name="Mavromatis K."/>
            <person name="Ivanova N."/>
            <person name="Mikhailova N."/>
            <person name="Pati A."/>
            <person name="Chen A."/>
            <person name="Palaniappan K."/>
            <person name="Land M."/>
            <person name="Hauser L."/>
            <person name="Chang Y.J."/>
            <person name="Jeffries C.D."/>
            <person name="Detter J.C."/>
            <person name="Brambilla E."/>
            <person name="Kannan K.P."/>
            <person name="Djao O.D."/>
            <person name="Rohde M."/>
            <person name="Pukall R."/>
            <person name="Spring S."/>
            <person name="Goker M."/>
            <person name="Sikorski J."/>
            <person name="Woyke T."/>
            <person name="Bristow J."/>
            <person name="Eisen J.A."/>
            <person name="Markowitz V."/>
            <person name="Hugenholtz P."/>
            <person name="Kyrpides N.C."/>
            <person name="Klenk H.P."/>
        </authorList>
    </citation>
    <scope>NUCLEOTIDE SEQUENCE [LARGE SCALE GENOMIC DNA]</scope>
    <source>
        <strain evidence="10">ATCC 33891 / DSM 2032 / 1pr3</strain>
    </source>
</reference>
<dbReference type="EC" id="4.98.1.1" evidence="7 8"/>
<dbReference type="EMBL" id="CP002364">
    <property type="protein sequence ID" value="ADW16925.1"/>
    <property type="molecule type" value="Genomic_DNA"/>
</dbReference>
<evidence type="ECO:0000256" key="8">
    <source>
        <dbReference type="RuleBase" id="RU000607"/>
    </source>
</evidence>
<comment type="subcellular location">
    <subcellularLocation>
        <location evidence="7 8">Cytoplasm</location>
    </subcellularLocation>
</comment>
<dbReference type="SUPFAM" id="SSF53800">
    <property type="entry name" value="Chelatase"/>
    <property type="match status" value="1"/>
</dbReference>
<comment type="pathway">
    <text evidence="7 8">Porphyrin-containing compound metabolism; protoheme biosynthesis; protoheme from protoporphyrin-IX: step 1/1.</text>
</comment>
<dbReference type="PANTHER" id="PTHR11108:SF1">
    <property type="entry name" value="FERROCHELATASE, MITOCHONDRIAL"/>
    <property type="match status" value="1"/>
</dbReference>